<dbReference type="RefSeq" id="WP_097192611.1">
    <property type="nucleotide sequence ID" value="NZ_JAAQYE010000003.1"/>
</dbReference>
<dbReference type="PRINTS" id="PR01592">
    <property type="entry name" value="LCRVANTIGEN"/>
</dbReference>
<protein>
    <submittedName>
        <fullName evidence="1">Virulence-associated V antigen</fullName>
    </submittedName>
</protein>
<evidence type="ECO:0000313" key="2">
    <source>
        <dbReference type="Proteomes" id="UP000219564"/>
    </source>
</evidence>
<dbReference type="InterPro" id="IPR036139">
    <property type="entry name" value="Vir_assoc_V_ag_sf"/>
</dbReference>
<sequence>MSISHYSKTTPFLSDLNGASLDQLRGKDTHALADLQQTLGRLNIRVTHDGTPLTPEQMTKVLAYLLPPQAQVANGWYASQTQSGLEAVKKTLAAYAKAHPATPWPLSDFLALTHADLTSDTLDDDVIDVYVAVMEQQDAKRLTLRDELTSLTGELSIYSVVQAQINARLSSKSAINIEDTSATTGLNLLDKTLYGYSEDSRWLKSAEYALLTGMDTGKGKTRISIKDFLSGVPKESGAIKAVDLKRDYPFEKDNNPVANLATTVGDRARPLNDKVSEKTTLLNDVSSRYNAAIEALNRFVQKHDSLLRDILNAI</sequence>
<evidence type="ECO:0000313" key="1">
    <source>
        <dbReference type="EMBL" id="SOB54266.1"/>
    </source>
</evidence>
<organism evidence="1 2">
    <name type="scientific">Pseudomonas lundensis</name>
    <dbReference type="NCBI Taxonomy" id="86185"/>
    <lineage>
        <taxon>Bacteria</taxon>
        <taxon>Pseudomonadati</taxon>
        <taxon>Pseudomonadota</taxon>
        <taxon>Gammaproteobacteria</taxon>
        <taxon>Pseudomonadales</taxon>
        <taxon>Pseudomonadaceae</taxon>
        <taxon>Pseudomonas</taxon>
    </lineage>
</organism>
<dbReference type="GO" id="GO:0005576">
    <property type="term" value="C:extracellular region"/>
    <property type="evidence" value="ECO:0007669"/>
    <property type="project" value="InterPro"/>
</dbReference>
<dbReference type="InterPro" id="IPR005413">
    <property type="entry name" value="LowCa_resp_V_Ag"/>
</dbReference>
<reference evidence="1 2" key="1">
    <citation type="submission" date="2017-08" db="EMBL/GenBank/DDBJ databases">
        <authorList>
            <person name="Chaillou S."/>
        </authorList>
    </citation>
    <scope>NUCLEOTIDE SEQUENCE [LARGE SCALE GENOMIC DNA]</scope>
    <source>
        <strain evidence="1 2">MFPA15A1205</strain>
    </source>
</reference>
<dbReference type="AlphaFoldDB" id="A0AAX2HB42"/>
<dbReference type="SUPFAM" id="SSF103388">
    <property type="entry name" value="Virulence-associated V antigen"/>
    <property type="match status" value="1"/>
</dbReference>
<accession>A0AAX2HB42</accession>
<gene>
    <name evidence="1" type="primary">lcrV</name>
    <name evidence="1" type="ORF">PLUA15_50139</name>
</gene>
<name>A0AAX2HB42_9PSED</name>
<proteinExistence type="predicted"/>
<dbReference type="Proteomes" id="UP000219564">
    <property type="component" value="Unassembled WGS sequence"/>
</dbReference>
<comment type="caution">
    <text evidence="1">The sequence shown here is derived from an EMBL/GenBank/DDBJ whole genome shotgun (WGS) entry which is preliminary data.</text>
</comment>
<dbReference type="Pfam" id="PF04792">
    <property type="entry name" value="LcrV"/>
    <property type="match status" value="1"/>
</dbReference>
<dbReference type="EMBL" id="OBKZ01000045">
    <property type="protein sequence ID" value="SOB54266.1"/>
    <property type="molecule type" value="Genomic_DNA"/>
</dbReference>